<evidence type="ECO:0000256" key="8">
    <source>
        <dbReference type="ARBA" id="ARBA00023315"/>
    </source>
</evidence>
<feature type="domain" description="N-acetyltransferase" evidence="11">
    <location>
        <begin position="9"/>
        <end position="152"/>
    </location>
</feature>
<comment type="catalytic activity">
    <reaction evidence="9 10">
        <text>D-glucosamine 6-phosphate + acetyl-CoA = N-acetyl-D-glucosamine 6-phosphate + CoA + H(+)</text>
        <dbReference type="Rhea" id="RHEA:10292"/>
        <dbReference type="ChEBI" id="CHEBI:15378"/>
        <dbReference type="ChEBI" id="CHEBI:57287"/>
        <dbReference type="ChEBI" id="CHEBI:57288"/>
        <dbReference type="ChEBI" id="CHEBI:57513"/>
        <dbReference type="ChEBI" id="CHEBI:58725"/>
        <dbReference type="EC" id="2.3.1.4"/>
    </reaction>
</comment>
<dbReference type="PROSITE" id="PS51186">
    <property type="entry name" value="GNAT"/>
    <property type="match status" value="1"/>
</dbReference>
<dbReference type="GO" id="GO:0006044">
    <property type="term" value="P:N-acetylglucosamine metabolic process"/>
    <property type="evidence" value="ECO:0007669"/>
    <property type="project" value="UniProtKB-ARBA"/>
</dbReference>
<dbReference type="InterPro" id="IPR000182">
    <property type="entry name" value="GNAT_dom"/>
</dbReference>
<comment type="subcellular location">
    <subcellularLocation>
        <location evidence="1">Endoplasmic reticulum membrane</location>
        <topology evidence="1">Peripheral membrane protein</topology>
    </subcellularLocation>
</comment>
<evidence type="ECO:0000256" key="4">
    <source>
        <dbReference type="ARBA" id="ARBA00011738"/>
    </source>
</evidence>
<accession>A9RXG4</accession>
<gene>
    <name evidence="13" type="primary">LOC112291337</name>
    <name evidence="12" type="ORF">PHYPA_018759</name>
</gene>
<dbReference type="PANTHER" id="PTHR13355">
    <property type="entry name" value="GLUCOSAMINE 6-PHOSPHATE N-ACETYLTRANSFERASE"/>
    <property type="match status" value="1"/>
</dbReference>
<dbReference type="OrthoDB" id="10039976at2759"/>
<dbReference type="PaxDb" id="3218-PP1S34_164V6.1"/>
<evidence type="ECO:0000256" key="5">
    <source>
        <dbReference type="ARBA" id="ARBA00022679"/>
    </source>
</evidence>
<dbReference type="Gene3D" id="3.40.630.30">
    <property type="match status" value="1"/>
</dbReference>
<dbReference type="Gramene" id="Pp3c14_20090V3.2">
    <property type="protein sequence ID" value="Pp3c14_20090V3.2"/>
    <property type="gene ID" value="Pp3c14_20090"/>
</dbReference>
<dbReference type="GO" id="GO:0005789">
    <property type="term" value="C:endoplasmic reticulum membrane"/>
    <property type="evidence" value="ECO:0007669"/>
    <property type="project" value="UniProtKB-SubCell"/>
</dbReference>
<dbReference type="GO" id="GO:0006048">
    <property type="term" value="P:UDP-N-acetylglucosamine biosynthetic process"/>
    <property type="evidence" value="ECO:0007669"/>
    <property type="project" value="UniProtKB-UniRule"/>
</dbReference>
<evidence type="ECO:0000256" key="2">
    <source>
        <dbReference type="ARBA" id="ARBA00004832"/>
    </source>
</evidence>
<evidence type="ECO:0000256" key="6">
    <source>
        <dbReference type="ARBA" id="ARBA00022824"/>
    </source>
</evidence>
<evidence type="ECO:0000259" key="11">
    <source>
        <dbReference type="PROSITE" id="PS51186"/>
    </source>
</evidence>
<dbReference type="GeneID" id="112291337"/>
<proteinExistence type="inferred from homology"/>
<dbReference type="eggNOG" id="KOG3396">
    <property type="taxonomic scope" value="Eukaryota"/>
</dbReference>
<dbReference type="Pfam" id="PF00583">
    <property type="entry name" value="Acetyltransf_1"/>
    <property type="match status" value="1"/>
</dbReference>
<dbReference type="InterPro" id="IPR016181">
    <property type="entry name" value="Acyl_CoA_acyltransferase"/>
</dbReference>
<evidence type="ECO:0000256" key="9">
    <source>
        <dbReference type="ARBA" id="ARBA00048964"/>
    </source>
</evidence>
<dbReference type="STRING" id="3218.A9RXG4"/>
<dbReference type="EnsemblPlants" id="Pp3c14_20090V3.2">
    <property type="protein sequence ID" value="Pp3c14_20090V3.2"/>
    <property type="gene ID" value="Pp3c14_20090"/>
</dbReference>
<reference evidence="12 14" key="1">
    <citation type="journal article" date="2008" name="Science">
        <title>The Physcomitrella genome reveals evolutionary insights into the conquest of land by plants.</title>
        <authorList>
            <person name="Rensing S."/>
            <person name="Lang D."/>
            <person name="Zimmer A."/>
            <person name="Terry A."/>
            <person name="Salamov A."/>
            <person name="Shapiro H."/>
            <person name="Nishiyama T."/>
            <person name="Perroud P.-F."/>
            <person name="Lindquist E."/>
            <person name="Kamisugi Y."/>
            <person name="Tanahashi T."/>
            <person name="Sakakibara K."/>
            <person name="Fujita T."/>
            <person name="Oishi K."/>
            <person name="Shin-I T."/>
            <person name="Kuroki Y."/>
            <person name="Toyoda A."/>
            <person name="Suzuki Y."/>
            <person name="Hashimoto A."/>
            <person name="Yamaguchi K."/>
            <person name="Sugano A."/>
            <person name="Kohara Y."/>
            <person name="Fujiyama A."/>
            <person name="Anterola A."/>
            <person name="Aoki S."/>
            <person name="Ashton N."/>
            <person name="Barbazuk W.B."/>
            <person name="Barker E."/>
            <person name="Bennetzen J."/>
            <person name="Bezanilla M."/>
            <person name="Blankenship R."/>
            <person name="Cho S.H."/>
            <person name="Dutcher S."/>
            <person name="Estelle M."/>
            <person name="Fawcett J.A."/>
            <person name="Gundlach H."/>
            <person name="Hanada K."/>
            <person name="Heyl A."/>
            <person name="Hicks K.A."/>
            <person name="Hugh J."/>
            <person name="Lohr M."/>
            <person name="Mayer K."/>
            <person name="Melkozernov A."/>
            <person name="Murata T."/>
            <person name="Nelson D."/>
            <person name="Pils B."/>
            <person name="Prigge M."/>
            <person name="Reiss B."/>
            <person name="Renner T."/>
            <person name="Rombauts S."/>
            <person name="Rushton P."/>
            <person name="Sanderfoot A."/>
            <person name="Schween G."/>
            <person name="Shiu S.-H."/>
            <person name="Stueber K."/>
            <person name="Theodoulou F.L."/>
            <person name="Tu H."/>
            <person name="Van de Peer Y."/>
            <person name="Verrier P.J."/>
            <person name="Waters E."/>
            <person name="Wood A."/>
            <person name="Yang L."/>
            <person name="Cove D."/>
            <person name="Cuming A."/>
            <person name="Hasebe M."/>
            <person name="Lucas S."/>
            <person name="Mishler D.B."/>
            <person name="Reski R."/>
            <person name="Grigoriev I."/>
            <person name="Quatrano R.S."/>
            <person name="Boore J.L."/>
        </authorList>
    </citation>
    <scope>NUCLEOTIDE SEQUENCE [LARGE SCALE GENOMIC DNA]</scope>
    <source>
        <strain evidence="13 14">cv. Gransden 2004</strain>
    </source>
</reference>
<keyword evidence="5 10" id="KW-0808">Transferase</keyword>
<keyword evidence="14" id="KW-1185">Reference proteome</keyword>
<evidence type="ECO:0000313" key="13">
    <source>
        <dbReference type="EnsemblPlants" id="Pp3c14_20090V3.1"/>
    </source>
</evidence>
<reference evidence="13" key="3">
    <citation type="submission" date="2020-12" db="UniProtKB">
        <authorList>
            <consortium name="EnsemblPlants"/>
        </authorList>
    </citation>
    <scope>IDENTIFICATION</scope>
</reference>
<dbReference type="GO" id="GO:0004343">
    <property type="term" value="F:glucosamine 6-phosphate N-acetyltransferase activity"/>
    <property type="evidence" value="ECO:0000318"/>
    <property type="project" value="GO_Central"/>
</dbReference>
<evidence type="ECO:0000256" key="1">
    <source>
        <dbReference type="ARBA" id="ARBA00004406"/>
    </source>
</evidence>
<keyword evidence="7" id="KW-0472">Membrane</keyword>
<evidence type="ECO:0000313" key="12">
    <source>
        <dbReference type="EMBL" id="PNR41356.1"/>
    </source>
</evidence>
<dbReference type="UniPathway" id="UPA00113">
    <property type="reaction ID" value="UER00529"/>
</dbReference>
<evidence type="ECO:0000256" key="10">
    <source>
        <dbReference type="RuleBase" id="RU365086"/>
    </source>
</evidence>
<dbReference type="PANTHER" id="PTHR13355:SF11">
    <property type="entry name" value="GLUCOSAMINE 6-PHOSPHATE N-ACETYLTRANSFERASE"/>
    <property type="match status" value="1"/>
</dbReference>
<evidence type="ECO:0000256" key="3">
    <source>
        <dbReference type="ARBA" id="ARBA00006048"/>
    </source>
</evidence>
<protein>
    <recommendedName>
        <fullName evidence="10">Glucosamine 6-phosphate N-acetyltransferase</fullName>
        <ecNumber evidence="10">2.3.1.4</ecNumber>
    </recommendedName>
</protein>
<dbReference type="Proteomes" id="UP000006727">
    <property type="component" value="Chromosome 14"/>
</dbReference>
<evidence type="ECO:0000256" key="7">
    <source>
        <dbReference type="ARBA" id="ARBA00023136"/>
    </source>
</evidence>
<organism evidence="12">
    <name type="scientific">Physcomitrium patens</name>
    <name type="common">Spreading-leaved earth moss</name>
    <name type="synonym">Physcomitrella patens</name>
    <dbReference type="NCBI Taxonomy" id="3218"/>
    <lineage>
        <taxon>Eukaryota</taxon>
        <taxon>Viridiplantae</taxon>
        <taxon>Streptophyta</taxon>
        <taxon>Embryophyta</taxon>
        <taxon>Bryophyta</taxon>
        <taxon>Bryophytina</taxon>
        <taxon>Bryopsida</taxon>
        <taxon>Funariidae</taxon>
        <taxon>Funariales</taxon>
        <taxon>Funariaceae</taxon>
        <taxon>Physcomitrium</taxon>
    </lineage>
</organism>
<dbReference type="InterPro" id="IPR039143">
    <property type="entry name" value="GNPNAT1-like"/>
</dbReference>
<dbReference type="EMBL" id="ABEU02000014">
    <property type="protein sequence ID" value="PNR41356.1"/>
    <property type="molecule type" value="Genomic_DNA"/>
</dbReference>
<keyword evidence="6" id="KW-0256">Endoplasmic reticulum</keyword>
<dbReference type="SUPFAM" id="SSF55729">
    <property type="entry name" value="Acyl-CoA N-acyltransferases (Nat)"/>
    <property type="match status" value="1"/>
</dbReference>
<name>A9RXG4_PHYPA</name>
<dbReference type="EC" id="2.3.1.4" evidence="10"/>
<sequence length="152" mass="17134">MADKDSERFVLRALAISDFDKGFMQLLGQLTVAGAVSEEQFGERVKYLQELGDDHYVAVIEDTEKGQIIATGSVLIEHKFLRNCGKVGHIEDVVVDQTVRGQRLGQRIIESLTQFAKDKGCYKVILDCSVENAAFYEKCGYKRKEIQMAAYF</sequence>
<dbReference type="AlphaFoldDB" id="A9RXG4"/>
<keyword evidence="8 10" id="KW-0012">Acyltransferase</keyword>
<dbReference type="RefSeq" id="XP_024394343.1">
    <property type="nucleotide sequence ID" value="XM_024538575.2"/>
</dbReference>
<comment type="subunit">
    <text evidence="4 10">Homodimer.</text>
</comment>
<comment type="pathway">
    <text evidence="2 10">Nucleotide-sugar biosynthesis; UDP-N-acetyl-alpha-D-glucosamine biosynthesis; N-acetyl-alpha-D-glucosamine 1-phosphate from alpha-D-glucosamine 6-phosphate (route I): step 1/2.</text>
</comment>
<dbReference type="Gramene" id="Pp3c14_20090V3.1">
    <property type="protein sequence ID" value="Pp3c14_20090V3.1"/>
    <property type="gene ID" value="Pp3c14_20090"/>
</dbReference>
<evidence type="ECO:0000313" key="14">
    <source>
        <dbReference type="Proteomes" id="UP000006727"/>
    </source>
</evidence>
<dbReference type="CDD" id="cd04301">
    <property type="entry name" value="NAT_SF"/>
    <property type="match status" value="1"/>
</dbReference>
<dbReference type="EnsemblPlants" id="Pp3c14_20090V3.1">
    <property type="protein sequence ID" value="Pp3c14_20090V3.1"/>
    <property type="gene ID" value="Pp3c14_20090"/>
</dbReference>
<comment type="similarity">
    <text evidence="3 10">Belongs to the acetyltransferase family. GNA1 subfamily.</text>
</comment>
<reference evidence="12 14" key="2">
    <citation type="journal article" date="2018" name="Plant J.">
        <title>The Physcomitrella patens chromosome-scale assembly reveals moss genome structure and evolution.</title>
        <authorList>
            <person name="Lang D."/>
            <person name="Ullrich K.K."/>
            <person name="Murat F."/>
            <person name="Fuchs J."/>
            <person name="Jenkins J."/>
            <person name="Haas F.B."/>
            <person name="Piednoel M."/>
            <person name="Gundlach H."/>
            <person name="Van Bel M."/>
            <person name="Meyberg R."/>
            <person name="Vives C."/>
            <person name="Morata J."/>
            <person name="Symeonidi A."/>
            <person name="Hiss M."/>
            <person name="Muchero W."/>
            <person name="Kamisugi Y."/>
            <person name="Saleh O."/>
            <person name="Blanc G."/>
            <person name="Decker E.L."/>
            <person name="van Gessel N."/>
            <person name="Grimwood J."/>
            <person name="Hayes R.D."/>
            <person name="Graham S.W."/>
            <person name="Gunter L.E."/>
            <person name="McDaniel S.F."/>
            <person name="Hoernstein S.N.W."/>
            <person name="Larsson A."/>
            <person name="Li F.W."/>
            <person name="Perroud P.F."/>
            <person name="Phillips J."/>
            <person name="Ranjan P."/>
            <person name="Rokshar D.S."/>
            <person name="Rothfels C.J."/>
            <person name="Schneider L."/>
            <person name="Shu S."/>
            <person name="Stevenson D.W."/>
            <person name="Thummler F."/>
            <person name="Tillich M."/>
            <person name="Villarreal Aguilar J.C."/>
            <person name="Widiez T."/>
            <person name="Wong G.K."/>
            <person name="Wymore A."/>
            <person name="Zhang Y."/>
            <person name="Zimmer A.D."/>
            <person name="Quatrano R.S."/>
            <person name="Mayer K.F.X."/>
            <person name="Goodstein D."/>
            <person name="Casacuberta J.M."/>
            <person name="Vandepoele K."/>
            <person name="Reski R."/>
            <person name="Cuming A.C."/>
            <person name="Tuskan G.A."/>
            <person name="Maumus F."/>
            <person name="Salse J."/>
            <person name="Schmutz J."/>
            <person name="Rensing S.A."/>
        </authorList>
    </citation>
    <scope>NUCLEOTIDE SEQUENCE [LARGE SCALE GENOMIC DNA]</scope>
    <source>
        <strain evidence="13 14">cv. Gransden 2004</strain>
    </source>
</reference>
<dbReference type="FunFam" id="3.40.630.30:FF:000048">
    <property type="entry name" value="Glucosamine 6-phosphate N-acetyltransferase"/>
    <property type="match status" value="1"/>
</dbReference>